<reference evidence="2 3" key="1">
    <citation type="submission" date="2019-05" db="EMBL/GenBank/DDBJ databases">
        <title>Another draft genome of Portunus trituberculatus and its Hox gene families provides insights of decapod evolution.</title>
        <authorList>
            <person name="Jeong J.-H."/>
            <person name="Song I."/>
            <person name="Kim S."/>
            <person name="Choi T."/>
            <person name="Kim D."/>
            <person name="Ryu S."/>
            <person name="Kim W."/>
        </authorList>
    </citation>
    <scope>NUCLEOTIDE SEQUENCE [LARGE SCALE GENOMIC DNA]</scope>
    <source>
        <tissue evidence="2">Muscle</tissue>
    </source>
</reference>
<proteinExistence type="predicted"/>
<dbReference type="Proteomes" id="UP000324222">
    <property type="component" value="Unassembled WGS sequence"/>
</dbReference>
<evidence type="ECO:0000256" key="1">
    <source>
        <dbReference type="SAM" id="MobiDB-lite"/>
    </source>
</evidence>
<comment type="caution">
    <text evidence="2">The sequence shown here is derived from an EMBL/GenBank/DDBJ whole genome shotgun (WGS) entry which is preliminary data.</text>
</comment>
<dbReference type="AlphaFoldDB" id="A0A5B7JT47"/>
<gene>
    <name evidence="2" type="ORF">E2C01_095479</name>
</gene>
<dbReference type="EMBL" id="VSRR010121047">
    <property type="protein sequence ID" value="MPD00031.1"/>
    <property type="molecule type" value="Genomic_DNA"/>
</dbReference>
<sequence>MEGWGVGGDTQKHNHPSKTSVNNNTPPTRRPRTTPKFNETATPSRCRTMSLGSGNSQALGQHAPRQVPAAYLGQDQPPLPPTHTR</sequence>
<protein>
    <submittedName>
        <fullName evidence="2">Uncharacterized protein</fullName>
    </submittedName>
</protein>
<evidence type="ECO:0000313" key="2">
    <source>
        <dbReference type="EMBL" id="MPD00031.1"/>
    </source>
</evidence>
<organism evidence="2 3">
    <name type="scientific">Portunus trituberculatus</name>
    <name type="common">Swimming crab</name>
    <name type="synonym">Neptunus trituberculatus</name>
    <dbReference type="NCBI Taxonomy" id="210409"/>
    <lineage>
        <taxon>Eukaryota</taxon>
        <taxon>Metazoa</taxon>
        <taxon>Ecdysozoa</taxon>
        <taxon>Arthropoda</taxon>
        <taxon>Crustacea</taxon>
        <taxon>Multicrustacea</taxon>
        <taxon>Malacostraca</taxon>
        <taxon>Eumalacostraca</taxon>
        <taxon>Eucarida</taxon>
        <taxon>Decapoda</taxon>
        <taxon>Pleocyemata</taxon>
        <taxon>Brachyura</taxon>
        <taxon>Eubrachyura</taxon>
        <taxon>Portunoidea</taxon>
        <taxon>Portunidae</taxon>
        <taxon>Portuninae</taxon>
        <taxon>Portunus</taxon>
    </lineage>
</organism>
<feature type="region of interest" description="Disordered" evidence="1">
    <location>
        <begin position="1"/>
        <end position="85"/>
    </location>
</feature>
<feature type="compositionally biased region" description="Polar residues" evidence="1">
    <location>
        <begin position="36"/>
        <end position="59"/>
    </location>
</feature>
<name>A0A5B7JT47_PORTR</name>
<keyword evidence="3" id="KW-1185">Reference proteome</keyword>
<accession>A0A5B7JT47</accession>
<evidence type="ECO:0000313" key="3">
    <source>
        <dbReference type="Proteomes" id="UP000324222"/>
    </source>
</evidence>